<feature type="binding site" evidence="13">
    <location>
        <position position="100"/>
    </location>
    <ligand>
        <name>Mg(2+)</name>
        <dbReference type="ChEBI" id="CHEBI:18420"/>
    </ligand>
</feature>
<evidence type="ECO:0000256" key="13">
    <source>
        <dbReference type="HAMAP-Rule" id="MF_00130"/>
    </source>
</evidence>
<comment type="similarity">
    <text evidence="11 13">Belongs to the RecU family.</text>
</comment>
<keyword evidence="2 13" id="KW-0963">Cytoplasm</keyword>
<dbReference type="HAMAP" id="MF_00130">
    <property type="entry name" value="RecU"/>
    <property type="match status" value="1"/>
</dbReference>
<keyword evidence="8 13" id="KW-0460">Magnesium</keyword>
<comment type="subcellular location">
    <subcellularLocation>
        <location evidence="1 13">Cytoplasm</location>
    </subcellularLocation>
</comment>
<dbReference type="GO" id="GO:0007059">
    <property type="term" value="P:chromosome segregation"/>
    <property type="evidence" value="ECO:0007669"/>
    <property type="project" value="UniProtKB-UniRule"/>
</dbReference>
<evidence type="ECO:0000256" key="2">
    <source>
        <dbReference type="ARBA" id="ARBA00022490"/>
    </source>
</evidence>
<keyword evidence="3 13" id="KW-0540">Nuclease</keyword>
<keyword evidence="9 13" id="KW-0233">DNA recombination</keyword>
<dbReference type="RefSeq" id="WP_148133324.1">
    <property type="nucleotide sequence ID" value="NZ_CP017634.1"/>
</dbReference>
<dbReference type="CDD" id="cd22354">
    <property type="entry name" value="RecU-like"/>
    <property type="match status" value="1"/>
</dbReference>
<dbReference type="GO" id="GO:0005737">
    <property type="term" value="C:cytoplasm"/>
    <property type="evidence" value="ECO:0007669"/>
    <property type="project" value="UniProtKB-SubCell"/>
</dbReference>
<protein>
    <recommendedName>
        <fullName evidence="12 13">Holliday junction resolvase RecU</fullName>
        <ecNumber evidence="13">3.1.21.10</ecNumber>
    </recommendedName>
    <alternativeName>
        <fullName evidence="13">Recombination protein U homolog</fullName>
    </alternativeName>
</protein>
<dbReference type="Gene3D" id="3.40.1350.10">
    <property type="match status" value="1"/>
</dbReference>
<evidence type="ECO:0000256" key="10">
    <source>
        <dbReference type="ARBA" id="ARBA00023204"/>
    </source>
</evidence>
<feature type="binding site" evidence="13">
    <location>
        <position position="67"/>
    </location>
    <ligand>
        <name>Mg(2+)</name>
        <dbReference type="ChEBI" id="CHEBI:18420"/>
    </ligand>
</feature>
<evidence type="ECO:0000256" key="12">
    <source>
        <dbReference type="ARBA" id="ARBA00029523"/>
    </source>
</evidence>
<dbReference type="GO" id="GO:0006310">
    <property type="term" value="P:DNA recombination"/>
    <property type="evidence" value="ECO:0007669"/>
    <property type="project" value="UniProtKB-UniRule"/>
</dbReference>
<comment type="cofactor">
    <cofactor evidence="13">
        <name>Mg(2+)</name>
        <dbReference type="ChEBI" id="CHEBI:18420"/>
    </cofactor>
    <text evidence="13">Binds 1 Mg(2+) ion per subunit.</text>
</comment>
<evidence type="ECO:0000256" key="3">
    <source>
        <dbReference type="ARBA" id="ARBA00022722"/>
    </source>
</evidence>
<evidence type="ECO:0000256" key="5">
    <source>
        <dbReference type="ARBA" id="ARBA00022759"/>
    </source>
</evidence>
<evidence type="ECO:0000313" key="14">
    <source>
        <dbReference type="EMBL" id="ATW24145.1"/>
    </source>
</evidence>
<proteinExistence type="inferred from homology"/>
<dbReference type="GO" id="GO:0000287">
    <property type="term" value="F:magnesium ion binding"/>
    <property type="evidence" value="ECO:0007669"/>
    <property type="project" value="UniProtKB-UniRule"/>
</dbReference>
<dbReference type="SUPFAM" id="SSF52980">
    <property type="entry name" value="Restriction endonuclease-like"/>
    <property type="match status" value="1"/>
</dbReference>
<dbReference type="InterPro" id="IPR011335">
    <property type="entry name" value="Restrct_endonuc-II-like"/>
</dbReference>
<feature type="site" description="Transition state stabilizer" evidence="13">
    <location>
        <position position="83"/>
    </location>
</feature>
<evidence type="ECO:0000256" key="8">
    <source>
        <dbReference type="ARBA" id="ARBA00022842"/>
    </source>
</evidence>
<reference evidence="14 15" key="1">
    <citation type="submission" date="2016-10" db="EMBL/GenBank/DDBJ databases">
        <title>Complete Genome Sequence of Peptococcaceae strain DCMF.</title>
        <authorList>
            <person name="Edwards R.J."/>
            <person name="Holland S.I."/>
            <person name="Deshpande N.P."/>
            <person name="Wong Y.K."/>
            <person name="Ertan H."/>
            <person name="Manefield M."/>
            <person name="Russell T.L."/>
            <person name="Lee M.J."/>
        </authorList>
    </citation>
    <scope>NUCLEOTIDE SEQUENCE [LARGE SCALE GENOMIC DNA]</scope>
    <source>
        <strain evidence="14 15">DCMF</strain>
    </source>
</reference>
<keyword evidence="4 13" id="KW-0479">Metal-binding</keyword>
<dbReference type="GO" id="GO:0003676">
    <property type="term" value="F:nucleic acid binding"/>
    <property type="evidence" value="ECO:0007669"/>
    <property type="project" value="InterPro"/>
</dbReference>
<evidence type="ECO:0000256" key="11">
    <source>
        <dbReference type="ARBA" id="ARBA00023447"/>
    </source>
</evidence>
<evidence type="ECO:0000313" key="15">
    <source>
        <dbReference type="Proteomes" id="UP000323521"/>
    </source>
</evidence>
<evidence type="ECO:0000256" key="9">
    <source>
        <dbReference type="ARBA" id="ARBA00023172"/>
    </source>
</evidence>
<dbReference type="OrthoDB" id="9783592at2"/>
<dbReference type="AlphaFoldDB" id="A0A3G1KPS4"/>
<dbReference type="InterPro" id="IPR011856">
    <property type="entry name" value="tRNA_endonuc-like_dom_sf"/>
</dbReference>
<dbReference type="EC" id="3.1.21.10" evidence="13"/>
<keyword evidence="15" id="KW-1185">Reference proteome</keyword>
<keyword evidence="7 13" id="KW-0378">Hydrolase</keyword>
<comment type="catalytic activity">
    <reaction evidence="13">
        <text>Endonucleolytic cleavage at a junction such as a reciprocal single-stranded crossover between two homologous DNA duplexes (Holliday junction).</text>
        <dbReference type="EC" id="3.1.21.10"/>
    </reaction>
</comment>
<evidence type="ECO:0000256" key="4">
    <source>
        <dbReference type="ARBA" id="ARBA00022723"/>
    </source>
</evidence>
<keyword evidence="10 13" id="KW-0234">DNA repair</keyword>
<evidence type="ECO:0000256" key="6">
    <source>
        <dbReference type="ARBA" id="ARBA00022763"/>
    </source>
</evidence>
<evidence type="ECO:0000256" key="7">
    <source>
        <dbReference type="ARBA" id="ARBA00022801"/>
    </source>
</evidence>
<feature type="binding site" evidence="13">
    <location>
        <position position="65"/>
    </location>
    <ligand>
        <name>Mg(2+)</name>
        <dbReference type="ChEBI" id="CHEBI:18420"/>
    </ligand>
</feature>
<dbReference type="GO" id="GO:0008821">
    <property type="term" value="F:crossover junction DNA endonuclease activity"/>
    <property type="evidence" value="ECO:0007669"/>
    <property type="project" value="UniProtKB-EC"/>
</dbReference>
<feature type="binding site" evidence="13">
    <location>
        <position position="81"/>
    </location>
    <ligand>
        <name>Mg(2+)</name>
        <dbReference type="ChEBI" id="CHEBI:18420"/>
    </ligand>
</feature>
<keyword evidence="5 13" id="KW-0255">Endonuclease</keyword>
<dbReference type="Proteomes" id="UP000323521">
    <property type="component" value="Chromosome"/>
</dbReference>
<dbReference type="KEGG" id="fwa:DCMF_04530"/>
<keyword evidence="6 13" id="KW-0227">DNA damage</keyword>
<gene>
    <name evidence="13" type="primary">recU</name>
    <name evidence="14" type="ORF">DCMF_04530</name>
</gene>
<dbReference type="EMBL" id="CP017634">
    <property type="protein sequence ID" value="ATW24145.1"/>
    <property type="molecule type" value="Genomic_DNA"/>
</dbReference>
<dbReference type="Pfam" id="PF03838">
    <property type="entry name" value="RecU"/>
    <property type="match status" value="1"/>
</dbReference>
<comment type="function">
    <text evidence="13">Endonuclease that resolves Holliday junction intermediates in genetic recombination. Cleaves mobile four-strand junctions by introducing symmetrical nicks in paired strands. Promotes annealing of linear ssDNA with homologous dsDNA. Required for DNA repair, homologous recombination and chromosome segregation.</text>
</comment>
<dbReference type="InterPro" id="IPR004612">
    <property type="entry name" value="Resolv_RecU"/>
</dbReference>
<name>A0A3G1KPS4_FORW1</name>
<accession>A0A3G1KPS4</accession>
<sequence length="178" mass="20366">MQPVRAKPKNRKYANKGAIFEREIRMSNAGYETRGIALVQKISTPWNVVRDGPRIVSAFPEEKSTLDFRGTVRGGTSISFDCKESEDERGLPLKHIEPHQIDYIRKALQVGEISFILCYMKLLDKRYFIPGATVLERWDAWQQNKGKRGFNYIDVADMIEVRSRNGIVLDYLAGLEVG</sequence>
<organism evidence="14 15">
    <name type="scientific">Formimonas warabiya</name>
    <dbReference type="NCBI Taxonomy" id="1761012"/>
    <lineage>
        <taxon>Bacteria</taxon>
        <taxon>Bacillati</taxon>
        <taxon>Bacillota</taxon>
        <taxon>Clostridia</taxon>
        <taxon>Eubacteriales</taxon>
        <taxon>Peptococcaceae</taxon>
        <taxon>Candidatus Formimonas</taxon>
    </lineage>
</organism>
<dbReference type="GO" id="GO:0006281">
    <property type="term" value="P:DNA repair"/>
    <property type="evidence" value="ECO:0007669"/>
    <property type="project" value="UniProtKB-UniRule"/>
</dbReference>
<evidence type="ECO:0000256" key="1">
    <source>
        <dbReference type="ARBA" id="ARBA00004496"/>
    </source>
</evidence>